<keyword evidence="4" id="KW-0804">Transcription</keyword>
<dbReference type="SUPFAM" id="SSF101936">
    <property type="entry name" value="DNA-binding pseudobarrel domain"/>
    <property type="match status" value="1"/>
</dbReference>
<evidence type="ECO:0000256" key="3">
    <source>
        <dbReference type="ARBA" id="ARBA00023125"/>
    </source>
</evidence>
<protein>
    <submittedName>
        <fullName evidence="6">Transcription factor B3-Domain family</fullName>
    </submittedName>
</protein>
<comment type="caution">
    <text evidence="6">The sequence shown here is derived from an EMBL/GenBank/DDBJ whole genome shotgun (WGS) entry which is preliminary data.</text>
</comment>
<dbReference type="EMBL" id="MNCJ02000331">
    <property type="protein sequence ID" value="KAF5758830.1"/>
    <property type="molecule type" value="Genomic_DNA"/>
</dbReference>
<reference evidence="6" key="1">
    <citation type="journal article" date="2017" name="Nature">
        <title>The sunflower genome provides insights into oil metabolism, flowering and Asterid evolution.</title>
        <authorList>
            <person name="Badouin H."/>
            <person name="Gouzy J."/>
            <person name="Grassa C.J."/>
            <person name="Murat F."/>
            <person name="Staton S.E."/>
            <person name="Cottret L."/>
            <person name="Lelandais-Briere C."/>
            <person name="Owens G.L."/>
            <person name="Carrere S."/>
            <person name="Mayjonade B."/>
            <person name="Legrand L."/>
            <person name="Gill N."/>
            <person name="Kane N.C."/>
            <person name="Bowers J.E."/>
            <person name="Hubner S."/>
            <person name="Bellec A."/>
            <person name="Berard A."/>
            <person name="Berges H."/>
            <person name="Blanchet N."/>
            <person name="Boniface M.C."/>
            <person name="Brunel D."/>
            <person name="Catrice O."/>
            <person name="Chaidir N."/>
            <person name="Claudel C."/>
            <person name="Donnadieu C."/>
            <person name="Faraut T."/>
            <person name="Fievet G."/>
            <person name="Helmstetter N."/>
            <person name="King M."/>
            <person name="Knapp S.J."/>
            <person name="Lai Z."/>
            <person name="Le Paslier M.C."/>
            <person name="Lippi Y."/>
            <person name="Lorenzon L."/>
            <person name="Mandel J.R."/>
            <person name="Marage G."/>
            <person name="Marchand G."/>
            <person name="Marquand E."/>
            <person name="Bret-Mestries E."/>
            <person name="Morien E."/>
            <person name="Nambeesan S."/>
            <person name="Nguyen T."/>
            <person name="Pegot-Espagnet P."/>
            <person name="Pouilly N."/>
            <person name="Raftis F."/>
            <person name="Sallet E."/>
            <person name="Schiex T."/>
            <person name="Thomas J."/>
            <person name="Vandecasteele C."/>
            <person name="Vares D."/>
            <person name="Vear F."/>
            <person name="Vautrin S."/>
            <person name="Crespi M."/>
            <person name="Mangin B."/>
            <person name="Burke J.M."/>
            <person name="Salse J."/>
            <person name="Munos S."/>
            <person name="Vincourt P."/>
            <person name="Rieseberg L.H."/>
            <person name="Langlade N.B."/>
        </authorList>
    </citation>
    <scope>NUCLEOTIDE SEQUENCE</scope>
    <source>
        <tissue evidence="6">Leaves</tissue>
    </source>
</reference>
<accession>A0A9K3GX54</accession>
<keyword evidence="7" id="KW-1185">Reference proteome</keyword>
<evidence type="ECO:0000256" key="2">
    <source>
        <dbReference type="ARBA" id="ARBA00023015"/>
    </source>
</evidence>
<dbReference type="Gramene" id="mRNA:HanXRQr2_Chr16g0733941">
    <property type="protein sequence ID" value="mRNA:HanXRQr2_Chr16g0733941"/>
    <property type="gene ID" value="HanXRQr2_Chr16g0733941"/>
</dbReference>
<evidence type="ECO:0000256" key="5">
    <source>
        <dbReference type="ARBA" id="ARBA00023242"/>
    </source>
</evidence>
<proteinExistence type="predicted"/>
<comment type="subcellular location">
    <subcellularLocation>
        <location evidence="1">Nucleus</location>
    </subcellularLocation>
</comment>
<evidence type="ECO:0000256" key="4">
    <source>
        <dbReference type="ARBA" id="ARBA00023163"/>
    </source>
</evidence>
<evidence type="ECO:0000313" key="6">
    <source>
        <dbReference type="EMBL" id="KAF5758830.1"/>
    </source>
</evidence>
<dbReference type="InterPro" id="IPR015300">
    <property type="entry name" value="DNA-bd_pseudobarrel_sf"/>
</dbReference>
<dbReference type="AlphaFoldDB" id="A0A9K3GX54"/>
<dbReference type="GO" id="GO:0003677">
    <property type="term" value="F:DNA binding"/>
    <property type="evidence" value="ECO:0007669"/>
    <property type="project" value="UniProtKB-KW"/>
</dbReference>
<sequence>MLVSDESVIAHRTRSKFTNKNEFVVVDKITAAETTSVSLKRSTLKMWKTVSFIEFSKVAENRMRLPSAVSNELSLSVHNLRDVSIPNLRCEVTKMKTIAEKNRDGYRYGFSKWSAFLKSNHIHFGATLFFKYVKPSQLLILTKVVNKTTKKRGRT</sequence>
<keyword evidence="2" id="KW-0805">Transcription regulation</keyword>
<dbReference type="GO" id="GO:0005634">
    <property type="term" value="C:nucleus"/>
    <property type="evidence" value="ECO:0007669"/>
    <property type="project" value="UniProtKB-SubCell"/>
</dbReference>
<keyword evidence="5" id="KW-0539">Nucleus</keyword>
<evidence type="ECO:0000313" key="7">
    <source>
        <dbReference type="Proteomes" id="UP000215914"/>
    </source>
</evidence>
<organism evidence="6 7">
    <name type="scientific">Helianthus annuus</name>
    <name type="common">Common sunflower</name>
    <dbReference type="NCBI Taxonomy" id="4232"/>
    <lineage>
        <taxon>Eukaryota</taxon>
        <taxon>Viridiplantae</taxon>
        <taxon>Streptophyta</taxon>
        <taxon>Embryophyta</taxon>
        <taxon>Tracheophyta</taxon>
        <taxon>Spermatophyta</taxon>
        <taxon>Magnoliopsida</taxon>
        <taxon>eudicotyledons</taxon>
        <taxon>Gunneridae</taxon>
        <taxon>Pentapetalae</taxon>
        <taxon>asterids</taxon>
        <taxon>campanulids</taxon>
        <taxon>Asterales</taxon>
        <taxon>Asteraceae</taxon>
        <taxon>Asteroideae</taxon>
        <taxon>Heliantheae alliance</taxon>
        <taxon>Heliantheae</taxon>
        <taxon>Helianthus</taxon>
    </lineage>
</organism>
<dbReference type="Proteomes" id="UP000215914">
    <property type="component" value="Unassembled WGS sequence"/>
</dbReference>
<evidence type="ECO:0000256" key="1">
    <source>
        <dbReference type="ARBA" id="ARBA00004123"/>
    </source>
</evidence>
<name>A0A9K3GX54_HELAN</name>
<reference evidence="6" key="2">
    <citation type="submission" date="2020-06" db="EMBL/GenBank/DDBJ databases">
        <title>Helianthus annuus Genome sequencing and assembly Release 2.</title>
        <authorList>
            <person name="Gouzy J."/>
            <person name="Langlade N."/>
            <person name="Munos S."/>
        </authorList>
    </citation>
    <scope>NUCLEOTIDE SEQUENCE</scope>
    <source>
        <tissue evidence="6">Leaves</tissue>
    </source>
</reference>
<gene>
    <name evidence="6" type="ORF">HanXRQr2_Chr16g0733941</name>
</gene>
<keyword evidence="3" id="KW-0238">DNA-binding</keyword>